<dbReference type="InterPro" id="IPR004875">
    <property type="entry name" value="DDE_SF_endonuclease_dom"/>
</dbReference>
<dbReference type="AlphaFoldDB" id="A0A1D1UPA3"/>
<accession>A0A1D1UPA3</accession>
<dbReference type="GO" id="GO:0003676">
    <property type="term" value="F:nucleic acid binding"/>
    <property type="evidence" value="ECO:0007669"/>
    <property type="project" value="InterPro"/>
</dbReference>
<dbReference type="Proteomes" id="UP000186922">
    <property type="component" value="Unassembled WGS sequence"/>
</dbReference>
<proteinExistence type="predicted"/>
<gene>
    <name evidence="2" type="primary">RvY_01698-1</name>
    <name evidence="2" type="synonym">RvY_01698.1</name>
    <name evidence="2" type="ORF">RvY_01698</name>
</gene>
<feature type="domain" description="DDE-1" evidence="1">
    <location>
        <begin position="1"/>
        <end position="86"/>
    </location>
</feature>
<comment type="caution">
    <text evidence="2">The sequence shown here is derived from an EMBL/GenBank/DDBJ whole genome shotgun (WGS) entry which is preliminary data.</text>
</comment>
<evidence type="ECO:0000259" key="1">
    <source>
        <dbReference type="Pfam" id="PF03184"/>
    </source>
</evidence>
<sequence length="157" mass="18309">MTKELFVEWCEKVFFPQMDGYCLFLVDSWPTFADQKAVEEVKPEELEYEMITIPPKVTGQIQPLDVLRFRMYKGYFRKVSNWIFLNDQPVQVHHRDVILMLHSLIYQQFTSLGAAILESGDERQKAADSAKTTCDPTDLVDTHATWKSDSSMTFQLF</sequence>
<organism evidence="2 3">
    <name type="scientific">Ramazzottius varieornatus</name>
    <name type="common">Water bear</name>
    <name type="synonym">Tardigrade</name>
    <dbReference type="NCBI Taxonomy" id="947166"/>
    <lineage>
        <taxon>Eukaryota</taxon>
        <taxon>Metazoa</taxon>
        <taxon>Ecdysozoa</taxon>
        <taxon>Tardigrada</taxon>
        <taxon>Eutardigrada</taxon>
        <taxon>Parachela</taxon>
        <taxon>Hypsibioidea</taxon>
        <taxon>Ramazzottiidae</taxon>
        <taxon>Ramazzottius</taxon>
    </lineage>
</organism>
<evidence type="ECO:0000313" key="3">
    <source>
        <dbReference type="Proteomes" id="UP000186922"/>
    </source>
</evidence>
<reference evidence="2 3" key="1">
    <citation type="journal article" date="2016" name="Nat. Commun.">
        <title>Extremotolerant tardigrade genome and improved radiotolerance of human cultured cells by tardigrade-unique protein.</title>
        <authorList>
            <person name="Hashimoto T."/>
            <person name="Horikawa D.D."/>
            <person name="Saito Y."/>
            <person name="Kuwahara H."/>
            <person name="Kozuka-Hata H."/>
            <person name="Shin-I T."/>
            <person name="Minakuchi Y."/>
            <person name="Ohishi K."/>
            <person name="Motoyama A."/>
            <person name="Aizu T."/>
            <person name="Enomoto A."/>
            <person name="Kondo K."/>
            <person name="Tanaka S."/>
            <person name="Hara Y."/>
            <person name="Koshikawa S."/>
            <person name="Sagara H."/>
            <person name="Miura T."/>
            <person name="Yokobori S."/>
            <person name="Miyagawa K."/>
            <person name="Suzuki Y."/>
            <person name="Kubo T."/>
            <person name="Oyama M."/>
            <person name="Kohara Y."/>
            <person name="Fujiyama A."/>
            <person name="Arakawa K."/>
            <person name="Katayama T."/>
            <person name="Toyoda A."/>
            <person name="Kunieda T."/>
        </authorList>
    </citation>
    <scope>NUCLEOTIDE SEQUENCE [LARGE SCALE GENOMIC DNA]</scope>
    <source>
        <strain evidence="2 3">YOKOZUNA-1</strain>
    </source>
</reference>
<name>A0A1D1UPA3_RAMVA</name>
<dbReference type="EMBL" id="BDGG01000001">
    <property type="protein sequence ID" value="GAU89107.1"/>
    <property type="molecule type" value="Genomic_DNA"/>
</dbReference>
<protein>
    <recommendedName>
        <fullName evidence="1">DDE-1 domain-containing protein</fullName>
    </recommendedName>
</protein>
<keyword evidence="3" id="KW-1185">Reference proteome</keyword>
<evidence type="ECO:0000313" key="2">
    <source>
        <dbReference type="EMBL" id="GAU89107.1"/>
    </source>
</evidence>
<dbReference type="Pfam" id="PF03184">
    <property type="entry name" value="DDE_1"/>
    <property type="match status" value="1"/>
</dbReference>